<organism evidence="6 8">
    <name type="scientific">Carya illinoinensis</name>
    <name type="common">Pecan</name>
    <dbReference type="NCBI Taxonomy" id="32201"/>
    <lineage>
        <taxon>Eukaryota</taxon>
        <taxon>Viridiplantae</taxon>
        <taxon>Streptophyta</taxon>
        <taxon>Embryophyta</taxon>
        <taxon>Tracheophyta</taxon>
        <taxon>Spermatophyta</taxon>
        <taxon>Magnoliopsida</taxon>
        <taxon>eudicotyledons</taxon>
        <taxon>Gunneridae</taxon>
        <taxon>Pentapetalae</taxon>
        <taxon>rosids</taxon>
        <taxon>fabids</taxon>
        <taxon>Fagales</taxon>
        <taxon>Juglandaceae</taxon>
        <taxon>Carya</taxon>
    </lineage>
</organism>
<dbReference type="FunFam" id="3.30.530.20:FF:000007">
    <property type="entry name" value="Major pollen allergen Bet v 1-A"/>
    <property type="match status" value="1"/>
</dbReference>
<dbReference type="GO" id="GO:0006952">
    <property type="term" value="P:defense response"/>
    <property type="evidence" value="ECO:0007669"/>
    <property type="project" value="UniProtKB-KW"/>
</dbReference>
<evidence type="ECO:0000256" key="2">
    <source>
        <dbReference type="ARBA" id="ARBA00022821"/>
    </source>
</evidence>
<dbReference type="Proteomes" id="UP000811609">
    <property type="component" value="Chromosome 1"/>
</dbReference>
<keyword evidence="3 4" id="KW-0568">Pathogenesis-related protein</keyword>
<keyword evidence="8" id="KW-1185">Reference proteome</keyword>
<dbReference type="Proteomes" id="UP000811246">
    <property type="component" value="Chromosome 1"/>
</dbReference>
<dbReference type="EMBL" id="CM031809">
    <property type="protein sequence ID" value="KAG6668042.1"/>
    <property type="molecule type" value="Genomic_DNA"/>
</dbReference>
<reference evidence="7" key="2">
    <citation type="submission" date="2021-01" db="EMBL/GenBank/DDBJ databases">
        <authorList>
            <person name="Lovell J.T."/>
            <person name="Bentley N."/>
            <person name="Bhattarai G."/>
            <person name="Jenkins J.W."/>
            <person name="Sreedasyam A."/>
            <person name="Alarcon Y."/>
            <person name="Bock C."/>
            <person name="Boston L."/>
            <person name="Carlson J."/>
            <person name="Cervantes K."/>
            <person name="Clermont K."/>
            <person name="Krom N."/>
            <person name="Kubenka K."/>
            <person name="Mamidi S."/>
            <person name="Mattison C."/>
            <person name="Monteros M."/>
            <person name="Pisani C."/>
            <person name="Plott C."/>
            <person name="Rajasekar S."/>
            <person name="Rhein H.S."/>
            <person name="Rohla C."/>
            <person name="Song M."/>
            <person name="Hilaire R.S."/>
            <person name="Shu S."/>
            <person name="Wells L."/>
            <person name="Wang X."/>
            <person name="Webber J."/>
            <person name="Heerema R.J."/>
            <person name="Klein P."/>
            <person name="Conner P."/>
            <person name="Grauke L."/>
            <person name="Grimwood J."/>
            <person name="Schmutz J."/>
            <person name="Randall J.J."/>
        </authorList>
    </citation>
    <scope>NUCLEOTIDE SEQUENCE</scope>
    <source>
        <tissue evidence="7">Leaf</tissue>
    </source>
</reference>
<name>A0A8T1RPQ7_CARIL</name>
<dbReference type="AlphaFoldDB" id="A0A8T1RPQ7"/>
<sequence>MGVVSLTDKFTSPVPAAKLFKALILDADNLLPKLMPQAIKSVEIVEGNGGPGTIKKLTFAEGAHIKYVKHRIDAVDEEKLTYSYTLIEGDDLLDKIESVSYEIKFEATPDGGCKGTDVSKYHPKPGVQIDEEEAKAGKQKAMAVFKVVEAYLLANPEAYA</sequence>
<dbReference type="PRINTS" id="PR00634">
    <property type="entry name" value="BETALLERGEN"/>
</dbReference>
<dbReference type="GO" id="GO:0004864">
    <property type="term" value="F:protein phosphatase inhibitor activity"/>
    <property type="evidence" value="ECO:0007669"/>
    <property type="project" value="InterPro"/>
</dbReference>
<dbReference type="CDD" id="cd07816">
    <property type="entry name" value="Bet_v1-like"/>
    <property type="match status" value="1"/>
</dbReference>
<comment type="caution">
    <text evidence="6">The sequence shown here is derived from an EMBL/GenBank/DDBJ whole genome shotgun (WGS) entry which is preliminary data.</text>
</comment>
<dbReference type="PROSITE" id="PS00451">
    <property type="entry name" value="PATHOGENESIS_BETVI"/>
    <property type="match status" value="1"/>
</dbReference>
<protein>
    <recommendedName>
        <fullName evidence="5">Bet v I/Major latex protein domain-containing protein</fullName>
    </recommendedName>
</protein>
<dbReference type="InterPro" id="IPR000916">
    <property type="entry name" value="Bet_v_I/MLP"/>
</dbReference>
<dbReference type="PANTHER" id="PTHR31213:SF17">
    <property type="entry name" value="MAJOR ALLERGEN PRU AR 1-LIKE"/>
    <property type="match status" value="1"/>
</dbReference>
<dbReference type="GO" id="GO:0038023">
    <property type="term" value="F:signaling receptor activity"/>
    <property type="evidence" value="ECO:0007669"/>
    <property type="project" value="InterPro"/>
</dbReference>
<reference evidence="6" key="1">
    <citation type="submission" date="2020-12" db="EMBL/GenBank/DDBJ databases">
        <title>WGS assembly of Carya illinoinensis cv. Pawnee.</title>
        <authorList>
            <person name="Platts A."/>
            <person name="Shu S."/>
            <person name="Wright S."/>
            <person name="Barry K."/>
            <person name="Edger P."/>
            <person name="Pires J.C."/>
            <person name="Schmutz J."/>
        </authorList>
    </citation>
    <scope>NUCLEOTIDE SEQUENCE</scope>
    <source>
        <tissue evidence="6">Leaf</tissue>
    </source>
</reference>
<dbReference type="SUPFAM" id="SSF55961">
    <property type="entry name" value="Bet v1-like"/>
    <property type="match status" value="1"/>
</dbReference>
<evidence type="ECO:0000313" key="6">
    <source>
        <dbReference type="EMBL" id="KAG6668042.1"/>
    </source>
</evidence>
<evidence type="ECO:0000313" key="8">
    <source>
        <dbReference type="Proteomes" id="UP000811609"/>
    </source>
</evidence>
<evidence type="ECO:0000256" key="3">
    <source>
        <dbReference type="ARBA" id="ARBA00023265"/>
    </source>
</evidence>
<dbReference type="InterPro" id="IPR024949">
    <property type="entry name" value="Bet_v_I_allergen"/>
</dbReference>
<dbReference type="GO" id="GO:0010427">
    <property type="term" value="F:abscisic acid binding"/>
    <property type="evidence" value="ECO:0007669"/>
    <property type="project" value="InterPro"/>
</dbReference>
<dbReference type="InterPro" id="IPR050279">
    <property type="entry name" value="Plant_def-hormone_signal"/>
</dbReference>
<dbReference type="GO" id="GO:0005634">
    <property type="term" value="C:nucleus"/>
    <property type="evidence" value="ECO:0007669"/>
    <property type="project" value="TreeGrafter"/>
</dbReference>
<dbReference type="GO" id="GO:0005737">
    <property type="term" value="C:cytoplasm"/>
    <property type="evidence" value="ECO:0007669"/>
    <property type="project" value="TreeGrafter"/>
</dbReference>
<evidence type="ECO:0000259" key="5">
    <source>
        <dbReference type="Pfam" id="PF00407"/>
    </source>
</evidence>
<dbReference type="GO" id="GO:0009738">
    <property type="term" value="P:abscisic acid-activated signaling pathway"/>
    <property type="evidence" value="ECO:0007669"/>
    <property type="project" value="InterPro"/>
</dbReference>
<dbReference type="OrthoDB" id="1626478at2759"/>
<keyword evidence="2 4" id="KW-0611">Plant defense</keyword>
<proteinExistence type="inferred from homology"/>
<evidence type="ECO:0000256" key="1">
    <source>
        <dbReference type="ARBA" id="ARBA00009744"/>
    </source>
</evidence>
<dbReference type="PANTHER" id="PTHR31213">
    <property type="entry name" value="OS08G0374000 PROTEIN-RELATED"/>
    <property type="match status" value="1"/>
</dbReference>
<evidence type="ECO:0000256" key="4">
    <source>
        <dbReference type="RuleBase" id="RU000409"/>
    </source>
</evidence>
<accession>A0A8T1RPQ7</accession>
<feature type="domain" description="Bet v I/Major latex protein" evidence="5">
    <location>
        <begin position="1"/>
        <end position="155"/>
    </location>
</feature>
<comment type="similarity">
    <text evidence="1 4">Belongs to the BetVI family.</text>
</comment>
<dbReference type="Gene3D" id="3.30.530.20">
    <property type="match status" value="1"/>
</dbReference>
<gene>
    <name evidence="6" type="ORF">CIPAW_01G143600</name>
    <name evidence="7" type="ORF">I3842_01G142200</name>
</gene>
<dbReference type="EMBL" id="CM031825">
    <property type="protein sequence ID" value="KAG6731699.1"/>
    <property type="molecule type" value="Genomic_DNA"/>
</dbReference>
<dbReference type="Pfam" id="PF00407">
    <property type="entry name" value="Bet_v_1"/>
    <property type="match status" value="1"/>
</dbReference>
<dbReference type="InterPro" id="IPR023393">
    <property type="entry name" value="START-like_dom_sf"/>
</dbReference>
<evidence type="ECO:0000313" key="7">
    <source>
        <dbReference type="EMBL" id="KAG6731699.1"/>
    </source>
</evidence>